<evidence type="ECO:0000256" key="2">
    <source>
        <dbReference type="ARBA" id="ARBA00022801"/>
    </source>
</evidence>
<dbReference type="EMBL" id="LT859958">
    <property type="protein sequence ID" value="SMX53329.1"/>
    <property type="molecule type" value="Genomic_DNA"/>
</dbReference>
<accession>A0A1Y6K414</accession>
<dbReference type="Pfam" id="PF00929">
    <property type="entry name" value="RNase_T"/>
    <property type="match status" value="1"/>
</dbReference>
<reference evidence="6" key="1">
    <citation type="submission" date="2017-05" db="EMBL/GenBank/DDBJ databases">
        <authorList>
            <person name="Kirkegaard R."/>
            <person name="Mcilroy J S."/>
        </authorList>
    </citation>
    <scope>NUCLEOTIDE SEQUENCE [LARGE SCALE GENOMIC DNA]</scope>
</reference>
<evidence type="ECO:0000313" key="5">
    <source>
        <dbReference type="EMBL" id="SMX53329.1"/>
    </source>
</evidence>
<dbReference type="InterPro" id="IPR036397">
    <property type="entry name" value="RNaseH_sf"/>
</dbReference>
<keyword evidence="1" id="KW-0540">Nuclease</keyword>
<proteinExistence type="predicted"/>
<keyword evidence="3" id="KW-0269">Exonuclease</keyword>
<dbReference type="OrthoDB" id="9803913at2"/>
<organism evidence="5 6">
    <name type="scientific">Candidatus Brevifilum fermentans</name>
    <dbReference type="NCBI Taxonomy" id="1986204"/>
    <lineage>
        <taxon>Bacteria</taxon>
        <taxon>Bacillati</taxon>
        <taxon>Chloroflexota</taxon>
        <taxon>Anaerolineae</taxon>
        <taxon>Anaerolineales</taxon>
        <taxon>Anaerolineaceae</taxon>
        <taxon>Candidatus Brevifilum</taxon>
    </lineage>
</organism>
<dbReference type="PANTHER" id="PTHR30231">
    <property type="entry name" value="DNA POLYMERASE III SUBUNIT EPSILON"/>
    <property type="match status" value="1"/>
</dbReference>
<dbReference type="InterPro" id="IPR012337">
    <property type="entry name" value="RNaseH-like_sf"/>
</dbReference>
<dbReference type="PANTHER" id="PTHR30231:SF4">
    <property type="entry name" value="PROTEIN NEN2"/>
    <property type="match status" value="1"/>
</dbReference>
<dbReference type="CDD" id="cd06127">
    <property type="entry name" value="DEDDh"/>
    <property type="match status" value="1"/>
</dbReference>
<gene>
    <name evidence="5" type="ORF">CFX1CAM_0263</name>
</gene>
<dbReference type="AlphaFoldDB" id="A0A1Y6K414"/>
<dbReference type="InterPro" id="IPR013520">
    <property type="entry name" value="Ribonucl_H"/>
</dbReference>
<dbReference type="SUPFAM" id="SSF53098">
    <property type="entry name" value="Ribonuclease H-like"/>
    <property type="match status" value="1"/>
</dbReference>
<sequence>MYPLANPKVIQRARQILAYEPIFIDTETTGFSPQDVVIEVGVVDLHGATLYETLIKPSIPIPEDAIAIHGIREEMVAESPEWEEAWDELQPLLAGRYIGAYNADFDLRLLKQVHSRHGLVWPLDDRQFFCVMKLYAAFYGQISPRGNSYRFHKLEAAGAACGIPLPNSHRAIDDAKLTAALFNHIDNYPA</sequence>
<evidence type="ECO:0000313" key="6">
    <source>
        <dbReference type="Proteomes" id="UP000195514"/>
    </source>
</evidence>
<evidence type="ECO:0000256" key="3">
    <source>
        <dbReference type="ARBA" id="ARBA00022839"/>
    </source>
</evidence>
<evidence type="ECO:0000256" key="1">
    <source>
        <dbReference type="ARBA" id="ARBA00022722"/>
    </source>
</evidence>
<keyword evidence="6" id="KW-1185">Reference proteome</keyword>
<dbReference type="RefSeq" id="WP_087861274.1">
    <property type="nucleotide sequence ID" value="NZ_LT859958.1"/>
</dbReference>
<dbReference type="GO" id="GO:0003676">
    <property type="term" value="F:nucleic acid binding"/>
    <property type="evidence" value="ECO:0007669"/>
    <property type="project" value="InterPro"/>
</dbReference>
<protein>
    <recommendedName>
        <fullName evidence="4">Exonuclease domain-containing protein</fullName>
    </recommendedName>
</protein>
<feature type="domain" description="Exonuclease" evidence="4">
    <location>
        <begin position="20"/>
        <end position="190"/>
    </location>
</feature>
<dbReference type="KEGG" id="abat:CFX1CAM_0263"/>
<dbReference type="Gene3D" id="3.30.420.10">
    <property type="entry name" value="Ribonuclease H-like superfamily/Ribonuclease H"/>
    <property type="match status" value="1"/>
</dbReference>
<evidence type="ECO:0000259" key="4">
    <source>
        <dbReference type="SMART" id="SM00479"/>
    </source>
</evidence>
<keyword evidence="2" id="KW-0378">Hydrolase</keyword>
<dbReference type="GO" id="GO:0008408">
    <property type="term" value="F:3'-5' exonuclease activity"/>
    <property type="evidence" value="ECO:0007669"/>
    <property type="project" value="TreeGrafter"/>
</dbReference>
<dbReference type="Proteomes" id="UP000195514">
    <property type="component" value="Chromosome I"/>
</dbReference>
<name>A0A1Y6K414_9CHLR</name>
<dbReference type="SMART" id="SM00479">
    <property type="entry name" value="EXOIII"/>
    <property type="match status" value="1"/>
</dbReference>